<evidence type="ECO:0000313" key="3">
    <source>
        <dbReference type="Proteomes" id="UP000219338"/>
    </source>
</evidence>
<keyword evidence="1" id="KW-0812">Transmembrane</keyword>
<gene>
    <name evidence="2" type="ORF">ARMOST_13455</name>
</gene>
<name>A0A284RMR7_ARMOS</name>
<accession>A0A284RMR7</accession>
<proteinExistence type="predicted"/>
<keyword evidence="1" id="KW-1133">Transmembrane helix</keyword>
<keyword evidence="3" id="KW-1185">Reference proteome</keyword>
<dbReference type="AlphaFoldDB" id="A0A284RMR7"/>
<sequence length="72" mass="8339">MSMQRPYYDYSAGFMHNKAFLFGRKNIAFGVAILMSLTGTVYWLGYRETDGHHTAKTMLVKSEPEKQKFRSP</sequence>
<evidence type="ECO:0000256" key="1">
    <source>
        <dbReference type="SAM" id="Phobius"/>
    </source>
</evidence>
<keyword evidence="1" id="KW-0472">Membrane</keyword>
<feature type="transmembrane region" description="Helical" evidence="1">
    <location>
        <begin position="27"/>
        <end position="46"/>
    </location>
</feature>
<reference evidence="3" key="1">
    <citation type="journal article" date="2017" name="Nat. Ecol. Evol.">
        <title>Genome expansion and lineage-specific genetic innovations in the forest pathogenic fungi Armillaria.</title>
        <authorList>
            <person name="Sipos G."/>
            <person name="Prasanna A.N."/>
            <person name="Walter M.C."/>
            <person name="O'Connor E."/>
            <person name="Balint B."/>
            <person name="Krizsan K."/>
            <person name="Kiss B."/>
            <person name="Hess J."/>
            <person name="Varga T."/>
            <person name="Slot J."/>
            <person name="Riley R."/>
            <person name="Boka B."/>
            <person name="Rigling D."/>
            <person name="Barry K."/>
            <person name="Lee J."/>
            <person name="Mihaltcheva S."/>
            <person name="LaButti K."/>
            <person name="Lipzen A."/>
            <person name="Waldron R."/>
            <person name="Moloney N.M."/>
            <person name="Sperisen C."/>
            <person name="Kredics L."/>
            <person name="Vagvoelgyi C."/>
            <person name="Patrignani A."/>
            <person name="Fitzpatrick D."/>
            <person name="Nagy I."/>
            <person name="Doyle S."/>
            <person name="Anderson J.B."/>
            <person name="Grigoriev I.V."/>
            <person name="Gueldener U."/>
            <person name="Muensterkoetter M."/>
            <person name="Nagy L.G."/>
        </authorList>
    </citation>
    <scope>NUCLEOTIDE SEQUENCE [LARGE SCALE GENOMIC DNA]</scope>
    <source>
        <strain evidence="3">C18/9</strain>
    </source>
</reference>
<dbReference type="EMBL" id="FUEG01000011">
    <property type="protein sequence ID" value="SJL10073.1"/>
    <property type="molecule type" value="Genomic_DNA"/>
</dbReference>
<dbReference type="OMA" id="HHTAKTM"/>
<dbReference type="Proteomes" id="UP000219338">
    <property type="component" value="Unassembled WGS sequence"/>
</dbReference>
<evidence type="ECO:0000313" key="2">
    <source>
        <dbReference type="EMBL" id="SJL10073.1"/>
    </source>
</evidence>
<protein>
    <submittedName>
        <fullName evidence="2">Uncharacterized protein</fullName>
    </submittedName>
</protein>
<dbReference type="OrthoDB" id="2838648at2759"/>
<organism evidence="2 3">
    <name type="scientific">Armillaria ostoyae</name>
    <name type="common">Armillaria root rot fungus</name>
    <dbReference type="NCBI Taxonomy" id="47428"/>
    <lineage>
        <taxon>Eukaryota</taxon>
        <taxon>Fungi</taxon>
        <taxon>Dikarya</taxon>
        <taxon>Basidiomycota</taxon>
        <taxon>Agaricomycotina</taxon>
        <taxon>Agaricomycetes</taxon>
        <taxon>Agaricomycetidae</taxon>
        <taxon>Agaricales</taxon>
        <taxon>Marasmiineae</taxon>
        <taxon>Physalacriaceae</taxon>
        <taxon>Armillaria</taxon>
    </lineage>
</organism>